<sequence>MVWNLNLCSVNWANPFAAPVNRKRRQADDGDSPAPKRPKKISPALRRLLANAEEEEELKVEALKRWQPDITPDDHDFLSKLAEFERKMEDAEETVDNILNRNFPADQRELLVPVAADRNPQLAMIQEHNSKQYQDMLKSSAFKDWRSRADIPFKLTLAYFGVPTEPLGLIGPFDRTLDDDWSDGEEDIPVAQPHVRNLRFANQYLHRMYAFDSMRNADPLLETYHAFDNYLAPPKEAQVPRSSDAFSALGLRGGGDDDEDDTYIHQHYHTTLGGEEELAASHGWITLYGYQGQVAFRLNSLNTFVDAVDRLLCLDNRAGVAYKLLMHDRTKTPSRNSWNTLTTYCRGVGNFDTDRQALQWVNSQLPNYDGEKGKPGTKAIVFVMGYGEPVPSRWEPNLGEDRVLRFKLQWRDVEDLRRPDLAYLRVPQNVSAVEYTNQYGPWMANICRVLAPGRIPGRPGRPAIPDAFIGVKNVPSHSQHIGSYGGLAFLPQLWHKIVRSWEKDPLKTVTLQALTTNEGLSDRFFLFLPGDSAGYSYKNFIRHINASDPEVVGNLILQFVKDSMSAESYSQLTGVSVTIPGESALAPRGEVQNKFLPVDIFLPVPTEGGDPAKEAAGPIVSRLRFLVALVNKRKTVKPARNGLQMYPLFISVRPLFRDYKIRAASDPENYVSQDPAGYSLPQFRRLVKNELGIPLVEASPYIEIRQRPKPAEPDVEKCRVPNKPIFIITPSTTEHEWHVIRNWIIEPNIYVSVKDASVQPILGTNTEQPFGYFDIYSLPPRDLYRSLTAESYPKKQRYYDYQMYNQNASERLPTREPAGDARTNVRDPTNVKPPTPRPVTDTKVRPGTQIRASSKKAGYGLDFMHDPAYSDLQKALQMREYSYFHPLDVRLENKIPINAPPLEHIVKKGSSTPKMAVGVLTPSETRKLQRDYYRMRNVLLDRVQKCPHVRCDYTFAVTQEAELQRHFSEVHATKEKCPFCESLDFPFWTKSQQAAHIRGAHLDLVPRNVVPDSPTSPTIPNPPAPQPQGVPKPKGPRTTTVFDSFGEEPEPMGGDTLSPDEAEPMKLSFKGKRSPAFRPKQTKAVTRNKSLAKGPRPAKPSPLDGEDNWQYCARCGRNHAILNSDLDRTQHDQICYFGALDEYHEDDPEDDWEVCTECGVHIPVAAGGQHSPHKPGLHPNKQYCYKCGLGLGQFVEEYRNLHVGICKGYDFTSDRQGDFQFCPWCKKSFDDGGVEVAVGWYKHVQKCSRRPKSEALAGATVSMGGALALAFGDDDEDEEESELSELSELEVEEVPDEDDEVEAGEGTEEPGDDVYVQAAAASPVRTGSGVTTRARAGTRTTPTLKAKEAGILVSPKKPASRKRKTSVEESRNVTFNQVVDIREIPPRPTRAAAGRPKRRRT</sequence>
<evidence type="ECO:0000256" key="1">
    <source>
        <dbReference type="SAM" id="Coils"/>
    </source>
</evidence>
<feature type="region of interest" description="Disordered" evidence="2">
    <location>
        <begin position="1272"/>
        <end position="1401"/>
    </location>
</feature>
<feature type="region of interest" description="Disordered" evidence="2">
    <location>
        <begin position="808"/>
        <end position="851"/>
    </location>
</feature>
<feature type="region of interest" description="Disordered" evidence="2">
    <location>
        <begin position="1007"/>
        <end position="1105"/>
    </location>
</feature>
<organism evidence="3 4">
    <name type="scientific">Rhypophila decipiens</name>
    <dbReference type="NCBI Taxonomy" id="261697"/>
    <lineage>
        <taxon>Eukaryota</taxon>
        <taxon>Fungi</taxon>
        <taxon>Dikarya</taxon>
        <taxon>Ascomycota</taxon>
        <taxon>Pezizomycotina</taxon>
        <taxon>Sordariomycetes</taxon>
        <taxon>Sordariomycetidae</taxon>
        <taxon>Sordariales</taxon>
        <taxon>Naviculisporaceae</taxon>
        <taxon>Rhypophila</taxon>
    </lineage>
</organism>
<keyword evidence="1" id="KW-0175">Coiled coil</keyword>
<protein>
    <submittedName>
        <fullName evidence="3">Uncharacterized protein</fullName>
    </submittedName>
</protein>
<dbReference type="Proteomes" id="UP001301769">
    <property type="component" value="Unassembled WGS sequence"/>
</dbReference>
<comment type="caution">
    <text evidence="3">The sequence shown here is derived from an EMBL/GenBank/DDBJ whole genome shotgun (WGS) entry which is preliminary data.</text>
</comment>
<feature type="compositionally biased region" description="Acidic residues" evidence="2">
    <location>
        <begin position="1272"/>
        <end position="1312"/>
    </location>
</feature>
<feature type="coiled-coil region" evidence="1">
    <location>
        <begin position="45"/>
        <end position="101"/>
    </location>
</feature>
<evidence type="ECO:0000313" key="4">
    <source>
        <dbReference type="Proteomes" id="UP001301769"/>
    </source>
</evidence>
<feature type="compositionally biased region" description="Basic and acidic residues" evidence="2">
    <location>
        <begin position="812"/>
        <end position="825"/>
    </location>
</feature>
<name>A0AAN6YFB4_9PEZI</name>
<evidence type="ECO:0000256" key="2">
    <source>
        <dbReference type="SAM" id="MobiDB-lite"/>
    </source>
</evidence>
<feature type="compositionally biased region" description="Low complexity" evidence="2">
    <location>
        <begin position="1324"/>
        <end position="1343"/>
    </location>
</feature>
<reference evidence="3" key="2">
    <citation type="submission" date="2023-05" db="EMBL/GenBank/DDBJ databases">
        <authorList>
            <consortium name="Lawrence Berkeley National Laboratory"/>
            <person name="Steindorff A."/>
            <person name="Hensen N."/>
            <person name="Bonometti L."/>
            <person name="Westerberg I."/>
            <person name="Brannstrom I.O."/>
            <person name="Guillou S."/>
            <person name="Cros-Aarteil S."/>
            <person name="Calhoun S."/>
            <person name="Haridas S."/>
            <person name="Kuo A."/>
            <person name="Mondo S."/>
            <person name="Pangilinan J."/>
            <person name="Riley R."/>
            <person name="Labutti K."/>
            <person name="Andreopoulos B."/>
            <person name="Lipzen A."/>
            <person name="Chen C."/>
            <person name="Yanf M."/>
            <person name="Daum C."/>
            <person name="Ng V."/>
            <person name="Clum A."/>
            <person name="Ohm R."/>
            <person name="Martin F."/>
            <person name="Silar P."/>
            <person name="Natvig D."/>
            <person name="Lalanne C."/>
            <person name="Gautier V."/>
            <person name="Ament-Velasquez S.L."/>
            <person name="Kruys A."/>
            <person name="Hutchinson M.I."/>
            <person name="Powell A.J."/>
            <person name="Barry K."/>
            <person name="Miller A.N."/>
            <person name="Grigoriev I.V."/>
            <person name="Debuchy R."/>
            <person name="Gladieux P."/>
            <person name="Thoren M.H."/>
            <person name="Johannesson H."/>
        </authorList>
    </citation>
    <scope>NUCLEOTIDE SEQUENCE</scope>
    <source>
        <strain evidence="3">PSN293</strain>
    </source>
</reference>
<evidence type="ECO:0000313" key="3">
    <source>
        <dbReference type="EMBL" id="KAK4217560.1"/>
    </source>
</evidence>
<keyword evidence="4" id="KW-1185">Reference proteome</keyword>
<accession>A0AAN6YFB4</accession>
<dbReference type="EMBL" id="MU858059">
    <property type="protein sequence ID" value="KAK4217560.1"/>
    <property type="molecule type" value="Genomic_DNA"/>
</dbReference>
<gene>
    <name evidence="3" type="ORF">QBC37DRAFT_369983</name>
</gene>
<reference evidence="3" key="1">
    <citation type="journal article" date="2023" name="Mol. Phylogenet. Evol.">
        <title>Genome-scale phylogeny and comparative genomics of the fungal order Sordariales.</title>
        <authorList>
            <person name="Hensen N."/>
            <person name="Bonometti L."/>
            <person name="Westerberg I."/>
            <person name="Brannstrom I.O."/>
            <person name="Guillou S."/>
            <person name="Cros-Aarteil S."/>
            <person name="Calhoun S."/>
            <person name="Haridas S."/>
            <person name="Kuo A."/>
            <person name="Mondo S."/>
            <person name="Pangilinan J."/>
            <person name="Riley R."/>
            <person name="LaButti K."/>
            <person name="Andreopoulos B."/>
            <person name="Lipzen A."/>
            <person name="Chen C."/>
            <person name="Yan M."/>
            <person name="Daum C."/>
            <person name="Ng V."/>
            <person name="Clum A."/>
            <person name="Steindorff A."/>
            <person name="Ohm R.A."/>
            <person name="Martin F."/>
            <person name="Silar P."/>
            <person name="Natvig D.O."/>
            <person name="Lalanne C."/>
            <person name="Gautier V."/>
            <person name="Ament-Velasquez S.L."/>
            <person name="Kruys A."/>
            <person name="Hutchinson M.I."/>
            <person name="Powell A.J."/>
            <person name="Barry K."/>
            <person name="Miller A.N."/>
            <person name="Grigoriev I.V."/>
            <person name="Debuchy R."/>
            <person name="Gladieux P."/>
            <person name="Hiltunen Thoren M."/>
            <person name="Johannesson H."/>
        </authorList>
    </citation>
    <scope>NUCLEOTIDE SEQUENCE</scope>
    <source>
        <strain evidence="3">PSN293</strain>
    </source>
</reference>
<feature type="region of interest" description="Disordered" evidence="2">
    <location>
        <begin position="21"/>
        <end position="42"/>
    </location>
</feature>
<feature type="compositionally biased region" description="Pro residues" evidence="2">
    <location>
        <begin position="1017"/>
        <end position="1030"/>
    </location>
</feature>
<proteinExistence type="predicted"/>